<dbReference type="Proteomes" id="UP000220341">
    <property type="component" value="Unassembled WGS sequence"/>
</dbReference>
<dbReference type="RefSeq" id="WP_098278920.1">
    <property type="nucleotide sequence ID" value="NZ_NTYW01000067.1"/>
</dbReference>
<protein>
    <submittedName>
        <fullName evidence="1">Uncharacterized protein</fullName>
    </submittedName>
</protein>
<evidence type="ECO:0000313" key="1">
    <source>
        <dbReference type="EMBL" id="PES30479.1"/>
    </source>
</evidence>
<dbReference type="AlphaFoldDB" id="A0AAE5U9V7"/>
<sequence length="117" mass="13741">MIKERMKVSLPPEVKKYIQSYMKEHHLSFVGDAISRICQEHEEAQKREEYSIEKVVEAVTQNIDGLLQRERLHTRNGLRSMEKNIERSTVKSMKEIEDYGIAQRGELFASLLEGYKK</sequence>
<name>A0AAE5U9V7_PRIMG</name>
<evidence type="ECO:0000313" key="2">
    <source>
        <dbReference type="Proteomes" id="UP000220341"/>
    </source>
</evidence>
<accession>A0AAE5U9V7</accession>
<comment type="caution">
    <text evidence="1">The sequence shown here is derived from an EMBL/GenBank/DDBJ whole genome shotgun (WGS) entry which is preliminary data.</text>
</comment>
<proteinExistence type="predicted"/>
<organism evidence="1 2">
    <name type="scientific">Priestia megaterium</name>
    <name type="common">Bacillus megaterium</name>
    <dbReference type="NCBI Taxonomy" id="1404"/>
    <lineage>
        <taxon>Bacteria</taxon>
        <taxon>Bacillati</taxon>
        <taxon>Bacillota</taxon>
        <taxon>Bacilli</taxon>
        <taxon>Bacillales</taxon>
        <taxon>Bacillaceae</taxon>
        <taxon>Priestia</taxon>
    </lineage>
</organism>
<dbReference type="EMBL" id="NTYW01000067">
    <property type="protein sequence ID" value="PES30479.1"/>
    <property type="molecule type" value="Genomic_DNA"/>
</dbReference>
<gene>
    <name evidence="1" type="ORF">CN497_24095</name>
</gene>
<reference evidence="1 2" key="1">
    <citation type="submission" date="2017-09" db="EMBL/GenBank/DDBJ databases">
        <title>Large-scale bioinformatics analysis of Bacillus genomes uncovers conserved roles of natural products in bacterial physiology.</title>
        <authorList>
            <consortium name="Agbiome Team Llc"/>
            <person name="Bleich R.M."/>
            <person name="Kirk G.J."/>
            <person name="Santa Maria K.C."/>
            <person name="Allen S.E."/>
            <person name="Farag S."/>
            <person name="Shank E.A."/>
            <person name="Bowers A."/>
        </authorList>
    </citation>
    <scope>NUCLEOTIDE SEQUENCE [LARGE SCALE GENOMIC DNA]</scope>
    <source>
        <strain evidence="1 2">AFS003013</strain>
    </source>
</reference>